<accession>A0A3G7TZP3</accession>
<proteinExistence type="predicted"/>
<gene>
    <name evidence="1" type="ORF">C4K03_0302</name>
</gene>
<dbReference type="AlphaFoldDB" id="A0A3G7TZP3"/>
<protein>
    <submittedName>
        <fullName evidence="1">Uncharacterized protein</fullName>
    </submittedName>
</protein>
<evidence type="ECO:0000313" key="2">
    <source>
        <dbReference type="Proteomes" id="UP000268696"/>
    </source>
</evidence>
<dbReference type="Proteomes" id="UP000268696">
    <property type="component" value="Chromosome"/>
</dbReference>
<name>A0A3G7TZP3_9PSED</name>
<evidence type="ECO:0000313" key="1">
    <source>
        <dbReference type="EMBL" id="AZE52490.1"/>
    </source>
</evidence>
<reference evidence="1 2" key="1">
    <citation type="submission" date="2018-03" db="EMBL/GenBank/DDBJ databases">
        <title>Diversity of phytobeneficial traits revealed by whole-genome analysis of worldwide-isolated phenazine-producing Pseudomonas spp.</title>
        <authorList>
            <person name="Biessy A."/>
            <person name="Novinscak A."/>
            <person name="Blom J."/>
            <person name="Leger G."/>
            <person name="Thomashow L.S."/>
            <person name="Cazorla F.M."/>
            <person name="Josic D."/>
            <person name="Filion M."/>
        </authorList>
    </citation>
    <scope>NUCLEOTIDE SEQUENCE [LARGE SCALE GENOMIC DNA]</scope>
    <source>
        <strain evidence="1 2">30B</strain>
    </source>
</reference>
<organism evidence="1 2">
    <name type="scientific">Pseudomonas synxantha</name>
    <dbReference type="NCBI Taxonomy" id="47883"/>
    <lineage>
        <taxon>Bacteria</taxon>
        <taxon>Pseudomonadati</taxon>
        <taxon>Pseudomonadota</taxon>
        <taxon>Gammaproteobacteria</taxon>
        <taxon>Pseudomonadales</taxon>
        <taxon>Pseudomonadaceae</taxon>
        <taxon>Pseudomonas</taxon>
    </lineage>
</organism>
<dbReference type="EMBL" id="CP027754">
    <property type="protein sequence ID" value="AZE52490.1"/>
    <property type="molecule type" value="Genomic_DNA"/>
</dbReference>
<sequence>MIFVMGEGTCPESPMATDSWHLTSSRCLQIRGDSVYEAKGYPSHERRVAAKSSFELKKP</sequence>